<keyword evidence="3" id="KW-1185">Reference proteome</keyword>
<feature type="compositionally biased region" description="Low complexity" evidence="1">
    <location>
        <begin position="424"/>
        <end position="434"/>
    </location>
</feature>
<organism evidence="2 3">
    <name type="scientific">Neocallimastix californiae</name>
    <dbReference type="NCBI Taxonomy" id="1754190"/>
    <lineage>
        <taxon>Eukaryota</taxon>
        <taxon>Fungi</taxon>
        <taxon>Fungi incertae sedis</taxon>
        <taxon>Chytridiomycota</taxon>
        <taxon>Chytridiomycota incertae sedis</taxon>
        <taxon>Neocallimastigomycetes</taxon>
        <taxon>Neocallimastigales</taxon>
        <taxon>Neocallimastigaceae</taxon>
        <taxon>Neocallimastix</taxon>
    </lineage>
</organism>
<dbReference type="OrthoDB" id="2154567at2759"/>
<feature type="compositionally biased region" description="Polar residues" evidence="1">
    <location>
        <begin position="413"/>
        <end position="423"/>
    </location>
</feature>
<gene>
    <name evidence="2" type="ORF">LY90DRAFT_664817</name>
</gene>
<proteinExistence type="predicted"/>
<sequence>MVIIIPSKEFLLKTFSNNEYIQVISSKSFPSLASICINHLFKKYSRKCNDKLCEYRNAHINSTYSFVKLCDTISNSNINQSISSSEESIYYNKISTPNDLKYLGSINELNIKLGKGYYEFFKQSDLSYLNSKLKYLNSKEYSIDDYDDENENLSSSHLHQDNSVKASTNQASLTDKKNKKSKTKLNENSNSKSYSTISNEHFVSSPGSSSHSFTSDNNIKNIQGSSKVVKSKKEKHQNNCGVNENEIPPIYNNNSISKLTKTSFEYQNENEQNLRINLGLSSIKNSNNSINSESSSSSTTNLTKSTTNCLHALYSLIKTLPEFTQYAFKHALICDVCGNNYVTNESLHYFRSQYHQSIRSLANKTINLTPYLQNSEEHLNKIEEQDIQNIVDDYGSLRILHWKIHEQDQVNINTDDNQQPNGHISQQAQQISSSSIPTLPHQYTIAIDSQLEEINENKTSLSLSSSSSSTSPTPLQIMYDELNSKSYENLIPYNYRVCSHSCMIKLINYLNLHHN</sequence>
<evidence type="ECO:0000256" key="1">
    <source>
        <dbReference type="SAM" id="MobiDB-lite"/>
    </source>
</evidence>
<reference evidence="2 3" key="1">
    <citation type="submission" date="2016-08" db="EMBL/GenBank/DDBJ databases">
        <title>A Parts List for Fungal Cellulosomes Revealed by Comparative Genomics.</title>
        <authorList>
            <consortium name="DOE Joint Genome Institute"/>
            <person name="Haitjema C.H."/>
            <person name="Gilmore S.P."/>
            <person name="Henske J.K."/>
            <person name="Solomon K.V."/>
            <person name="De Groot R."/>
            <person name="Kuo A."/>
            <person name="Mondo S.J."/>
            <person name="Salamov A.A."/>
            <person name="Labutti K."/>
            <person name="Zhao Z."/>
            <person name="Chiniquy J."/>
            <person name="Barry K."/>
            <person name="Brewer H.M."/>
            <person name="Purvine S.O."/>
            <person name="Wright A.T."/>
            <person name="Boxma B."/>
            <person name="Van Alen T."/>
            <person name="Hackstein J.H."/>
            <person name="Baker S.E."/>
            <person name="Grigoriev I.V."/>
            <person name="O'Malley M.A."/>
        </authorList>
    </citation>
    <scope>NUCLEOTIDE SEQUENCE [LARGE SCALE GENOMIC DNA]</scope>
    <source>
        <strain evidence="2 3">G1</strain>
    </source>
</reference>
<feature type="compositionally biased region" description="Polar residues" evidence="1">
    <location>
        <begin position="152"/>
        <end position="173"/>
    </location>
</feature>
<dbReference type="Proteomes" id="UP000193920">
    <property type="component" value="Unassembled WGS sequence"/>
</dbReference>
<accession>A0A1Y2F699</accession>
<feature type="region of interest" description="Disordered" evidence="1">
    <location>
        <begin position="413"/>
        <end position="434"/>
    </location>
</feature>
<dbReference type="AlphaFoldDB" id="A0A1Y2F699"/>
<feature type="region of interest" description="Disordered" evidence="1">
    <location>
        <begin position="147"/>
        <end position="221"/>
    </location>
</feature>
<evidence type="ECO:0000313" key="2">
    <source>
        <dbReference type="EMBL" id="ORY79197.1"/>
    </source>
</evidence>
<evidence type="ECO:0000313" key="3">
    <source>
        <dbReference type="Proteomes" id="UP000193920"/>
    </source>
</evidence>
<dbReference type="EMBL" id="MCOG01000015">
    <property type="protein sequence ID" value="ORY79197.1"/>
    <property type="molecule type" value="Genomic_DNA"/>
</dbReference>
<name>A0A1Y2F699_9FUNG</name>
<comment type="caution">
    <text evidence="2">The sequence shown here is derived from an EMBL/GenBank/DDBJ whole genome shotgun (WGS) entry which is preliminary data.</text>
</comment>
<feature type="compositionally biased region" description="Low complexity" evidence="1">
    <location>
        <begin position="204"/>
        <end position="215"/>
    </location>
</feature>
<protein>
    <submittedName>
        <fullName evidence="2">Uncharacterized protein</fullName>
    </submittedName>
</protein>